<accession>A0A2R5GM34</accession>
<organism evidence="2 3">
    <name type="scientific">Hondaea fermentalgiana</name>
    <dbReference type="NCBI Taxonomy" id="2315210"/>
    <lineage>
        <taxon>Eukaryota</taxon>
        <taxon>Sar</taxon>
        <taxon>Stramenopiles</taxon>
        <taxon>Bigyra</taxon>
        <taxon>Labyrinthulomycetes</taxon>
        <taxon>Thraustochytrida</taxon>
        <taxon>Thraustochytriidae</taxon>
        <taxon>Hondaea</taxon>
    </lineage>
</organism>
<feature type="compositionally biased region" description="Polar residues" evidence="1">
    <location>
        <begin position="549"/>
        <end position="569"/>
    </location>
</feature>
<feature type="compositionally biased region" description="Low complexity" evidence="1">
    <location>
        <begin position="570"/>
        <end position="585"/>
    </location>
</feature>
<dbReference type="Proteomes" id="UP000241890">
    <property type="component" value="Unassembled WGS sequence"/>
</dbReference>
<feature type="compositionally biased region" description="Acidic residues" evidence="1">
    <location>
        <begin position="133"/>
        <end position="148"/>
    </location>
</feature>
<feature type="region of interest" description="Disordered" evidence="1">
    <location>
        <begin position="549"/>
        <end position="587"/>
    </location>
</feature>
<feature type="region of interest" description="Disordered" evidence="1">
    <location>
        <begin position="728"/>
        <end position="751"/>
    </location>
</feature>
<evidence type="ECO:0000313" key="3">
    <source>
        <dbReference type="Proteomes" id="UP000241890"/>
    </source>
</evidence>
<feature type="region of interest" description="Disordered" evidence="1">
    <location>
        <begin position="668"/>
        <end position="710"/>
    </location>
</feature>
<keyword evidence="3" id="KW-1185">Reference proteome</keyword>
<feature type="region of interest" description="Disordered" evidence="1">
    <location>
        <begin position="605"/>
        <end position="643"/>
    </location>
</feature>
<sequence length="779" mass="84799">MAVVSSLKNERSQQQEQRQQTQQQAAQSRQGPQNINIPQNLKGAAEKWREAEEEEESKEQSSPGPMDTMAAVAAAAAAARSKKAGSDDESAASSSGSEEEEEELQQQQRRGAGEPNARKRKLAHRKRDGKPEVDDDERADEDDDEEEEGDRRAVKRASSDPPGGETLANEKSDDAESASDATVRRPRKSSKSFLNSMPRVMDHGNGPQGHSQMRFALETNWHPSYVRTRHKNLRCFPFCAPEHKERSFCGLPITVFLRCPNAQAARKLHLMGRFRKVREKPLVEMGAKSSTASFDVSRVVFASFQEYNEAEGMAVFDFMPPRKWRYHCEQNKYTTSELHAFTAYVFDDRNICVDIKDSPHFRIVSAWRQDVNTVSRPLHPMLHRRASTSSAPAESTSAQQHFAAAQNFPNQRRSSFVGSSAEHSAMAMMSQFNSHMHQQQQQAHAAQAAMANYQQFLASSGQQQQSNPQHNVSQPFFPSSFQSNFSAQPIGGYFNSLAAGPQAAAAAVAAAAAAASSHQQQGQTPPSFQANPMLSDFLVSLSNSDKANNFAPTSLPASQRPGSAMQTTVEETSNSNNNNKTSNANKNERTIPAPVLASLQHMQVQRNANDAKSASGSPPRKTAGDLTADAAKARGESSKTTNEQQAVAFGNSNSGLQQGAAALASFSAQNMSQPSNGTEASNNNNNNSNNNNNNASFPWAQSSPQPGNAANYGILTQLQAILAQQHQNNNNNSPSFAGLQGNFSGNPTGSNAPAFNANAMAALLSQWPNMQQQQQPYNN</sequence>
<evidence type="ECO:0000256" key="1">
    <source>
        <dbReference type="SAM" id="MobiDB-lite"/>
    </source>
</evidence>
<dbReference type="AlphaFoldDB" id="A0A2R5GM34"/>
<dbReference type="InParanoid" id="A0A2R5GM34"/>
<feature type="compositionally biased region" description="Polar residues" evidence="1">
    <location>
        <begin position="741"/>
        <end position="750"/>
    </location>
</feature>
<feature type="region of interest" description="Disordered" evidence="1">
    <location>
        <begin position="1"/>
        <end position="211"/>
    </location>
</feature>
<dbReference type="PANTHER" id="PTHR20916">
    <property type="entry name" value="CYSTEINE AND GLYCINE-RICH PROTEIN 2 BINDING PROTEIN"/>
    <property type="match status" value="1"/>
</dbReference>
<feature type="compositionally biased region" description="Polar residues" evidence="1">
    <location>
        <begin position="605"/>
        <end position="616"/>
    </location>
</feature>
<reference evidence="2 3" key="1">
    <citation type="submission" date="2017-12" db="EMBL/GenBank/DDBJ databases">
        <title>Sequencing, de novo assembly and annotation of complete genome of a new Thraustochytrid species, strain FCC1311.</title>
        <authorList>
            <person name="Sedici K."/>
            <person name="Godart F."/>
            <person name="Aiese Cigliano R."/>
            <person name="Sanseverino W."/>
            <person name="Barakat M."/>
            <person name="Ortet P."/>
            <person name="Marechal E."/>
            <person name="Cagnac O."/>
            <person name="Amato A."/>
        </authorList>
    </citation>
    <scope>NUCLEOTIDE SEQUENCE [LARGE SCALE GENOMIC DNA]</scope>
</reference>
<name>A0A2R5GM34_9STRA</name>
<feature type="compositionally biased region" description="Basic residues" evidence="1">
    <location>
        <begin position="118"/>
        <end position="128"/>
    </location>
</feature>
<gene>
    <name evidence="2" type="ORF">FCC1311_059142</name>
</gene>
<dbReference type="EMBL" id="BEYU01000063">
    <property type="protein sequence ID" value="GBG29693.1"/>
    <property type="molecule type" value="Genomic_DNA"/>
</dbReference>
<comment type="caution">
    <text evidence="2">The sequence shown here is derived from an EMBL/GenBank/DDBJ whole genome shotgun (WGS) entry which is preliminary data.</text>
</comment>
<protein>
    <submittedName>
        <fullName evidence="2">Uncharacterized protein</fullName>
    </submittedName>
</protein>
<feature type="region of interest" description="Disordered" evidence="1">
    <location>
        <begin position="458"/>
        <end position="480"/>
    </location>
</feature>
<feature type="compositionally biased region" description="Low complexity" evidence="1">
    <location>
        <begin position="70"/>
        <end position="79"/>
    </location>
</feature>
<feature type="compositionally biased region" description="Low complexity" evidence="1">
    <location>
        <begin position="681"/>
        <end position="694"/>
    </location>
</feature>
<feature type="compositionally biased region" description="Low complexity" evidence="1">
    <location>
        <begin position="14"/>
        <end position="30"/>
    </location>
</feature>
<evidence type="ECO:0000313" key="2">
    <source>
        <dbReference type="EMBL" id="GBG29693.1"/>
    </source>
</evidence>
<proteinExistence type="predicted"/>
<feature type="compositionally biased region" description="Polar residues" evidence="1">
    <location>
        <begin position="668"/>
        <end position="680"/>
    </location>
</feature>
<feature type="compositionally biased region" description="Polar residues" evidence="1">
    <location>
        <begin position="695"/>
        <end position="708"/>
    </location>
</feature>
<dbReference type="PANTHER" id="PTHR20916:SF18">
    <property type="entry name" value="IPT_TIG DOMAIN-CONTAINING PROTEIN"/>
    <property type="match status" value="1"/>
</dbReference>